<organism evidence="2 3">
    <name type="scientific">Thraustotheca clavata</name>
    <dbReference type="NCBI Taxonomy" id="74557"/>
    <lineage>
        <taxon>Eukaryota</taxon>
        <taxon>Sar</taxon>
        <taxon>Stramenopiles</taxon>
        <taxon>Oomycota</taxon>
        <taxon>Saprolegniomycetes</taxon>
        <taxon>Saprolegniales</taxon>
        <taxon>Achlyaceae</taxon>
        <taxon>Thraustotheca</taxon>
    </lineage>
</organism>
<dbReference type="Proteomes" id="UP000243217">
    <property type="component" value="Unassembled WGS sequence"/>
</dbReference>
<feature type="region of interest" description="Disordered" evidence="1">
    <location>
        <begin position="1"/>
        <end position="20"/>
    </location>
</feature>
<feature type="compositionally biased region" description="Basic and acidic residues" evidence="1">
    <location>
        <begin position="226"/>
        <end position="245"/>
    </location>
</feature>
<protein>
    <submittedName>
        <fullName evidence="2">Uncharacterized protein</fullName>
    </submittedName>
</protein>
<comment type="caution">
    <text evidence="2">The sequence shown here is derived from an EMBL/GenBank/DDBJ whole genome shotgun (WGS) entry which is preliminary data.</text>
</comment>
<gene>
    <name evidence="2" type="ORF">THRCLA_05254</name>
</gene>
<feature type="region of interest" description="Disordered" evidence="1">
    <location>
        <begin position="226"/>
        <end position="262"/>
    </location>
</feature>
<feature type="region of interest" description="Disordered" evidence="1">
    <location>
        <begin position="107"/>
        <end position="207"/>
    </location>
</feature>
<feature type="compositionally biased region" description="Polar residues" evidence="1">
    <location>
        <begin position="189"/>
        <end position="207"/>
    </location>
</feature>
<keyword evidence="3" id="KW-1185">Reference proteome</keyword>
<feature type="compositionally biased region" description="Basic and acidic residues" evidence="1">
    <location>
        <begin position="162"/>
        <end position="173"/>
    </location>
</feature>
<feature type="compositionally biased region" description="Polar residues" evidence="1">
    <location>
        <begin position="145"/>
        <end position="161"/>
    </location>
</feature>
<proteinExistence type="predicted"/>
<accession>A0A1V9ZWG8</accession>
<name>A0A1V9ZWG8_9STRA</name>
<evidence type="ECO:0000313" key="3">
    <source>
        <dbReference type="Proteomes" id="UP000243217"/>
    </source>
</evidence>
<reference evidence="2 3" key="1">
    <citation type="journal article" date="2014" name="Genome Biol. Evol.">
        <title>The secreted proteins of Achlya hypogyna and Thraustotheca clavata identify the ancestral oomycete secretome and reveal gene acquisitions by horizontal gene transfer.</title>
        <authorList>
            <person name="Misner I."/>
            <person name="Blouin N."/>
            <person name="Leonard G."/>
            <person name="Richards T.A."/>
            <person name="Lane C.E."/>
        </authorList>
    </citation>
    <scope>NUCLEOTIDE SEQUENCE [LARGE SCALE GENOMIC DNA]</scope>
    <source>
        <strain evidence="2 3">ATCC 34112</strain>
    </source>
</reference>
<feature type="non-terminal residue" evidence="2">
    <location>
        <position position="332"/>
    </location>
</feature>
<evidence type="ECO:0000313" key="2">
    <source>
        <dbReference type="EMBL" id="OQS02368.1"/>
    </source>
</evidence>
<dbReference type="AlphaFoldDB" id="A0A1V9ZWG8"/>
<evidence type="ECO:0000256" key="1">
    <source>
        <dbReference type="SAM" id="MobiDB-lite"/>
    </source>
</evidence>
<dbReference type="EMBL" id="JNBS01001140">
    <property type="protein sequence ID" value="OQS02368.1"/>
    <property type="molecule type" value="Genomic_DNA"/>
</dbReference>
<dbReference type="OrthoDB" id="168437at2759"/>
<sequence>MYNWGDPRRNSSLSMKMMEKTEAARKERLSKVKATVSNHLHPAVEKKLPKKQEKVSAAELYMSTLESNQESTYLMDESPFSVHNVVENDSIFHPESKIEAFKGMKKPIQSKHGREKMIKEEFDENPTWLSRMQKARGKSEEKLPSIQQKPSSKTNLLPSTRSDPDLSYRRDSSQYHQDALELFEAPSKQDIQQRSDSAPAGTNSTALSQSAVPLLDFKPLSREYKSDKKLEPSIDEKPNKVDKNSKSKKTANSLKSRGTSLAQLKDEHRAALELLQELGGAYPAEDKSLDESPLSSRFGAKLRSTIEDGRALNTSNVQKLSISELMNGIRMR</sequence>
<feature type="compositionally biased region" description="Polar residues" evidence="1">
    <location>
        <begin position="250"/>
        <end position="262"/>
    </location>
</feature>